<dbReference type="Gene3D" id="3.40.50.150">
    <property type="entry name" value="Vaccinia Virus protein VP39"/>
    <property type="match status" value="1"/>
</dbReference>
<protein>
    <submittedName>
        <fullName evidence="3">FkbM family methyltransferase</fullName>
    </submittedName>
</protein>
<dbReference type="InterPro" id="IPR029063">
    <property type="entry name" value="SAM-dependent_MTases_sf"/>
</dbReference>
<sequence>MVDILYRKLLLRAPDPTGHAHFAAALSDDRASVSDVLDAILHSPEFYARRADIARQYYPQEKNGFFADMSQFGEVSLLIRAMMDTACSNKILVDVGVMGRTGSNSYDLLRWFGWRGLLVEANSKLIDNIREEFGALDYRIVNVAVSDRAGSATLHIGSSDGVSSLNENHSRMFGPTRGSLAVDMETLPTILERENIPLYFDLLSIDIEGEDIKVLNHLIGSSPYRPNWIIFEAGEVGAYRPGLLPLIAQFDDEYEMVVRTQANLIFRNRSLPTPVRETASS</sequence>
<evidence type="ECO:0000313" key="3">
    <source>
        <dbReference type="EMBL" id="MBB4146935.1"/>
    </source>
</evidence>
<dbReference type="GO" id="GO:0032259">
    <property type="term" value="P:methylation"/>
    <property type="evidence" value="ECO:0007669"/>
    <property type="project" value="UniProtKB-KW"/>
</dbReference>
<dbReference type="NCBIfam" id="TIGR01444">
    <property type="entry name" value="fkbM_fam"/>
    <property type="match status" value="1"/>
</dbReference>
<dbReference type="Pfam" id="PF13946">
    <property type="entry name" value="DUF4214"/>
    <property type="match status" value="1"/>
</dbReference>
<evidence type="ECO:0000259" key="1">
    <source>
        <dbReference type="Pfam" id="PF05050"/>
    </source>
</evidence>
<accession>A0A7W6PT40</accession>
<organism evidence="3 4">
    <name type="scientific">Sphingobium scionense</name>
    <dbReference type="NCBI Taxonomy" id="1404341"/>
    <lineage>
        <taxon>Bacteria</taxon>
        <taxon>Pseudomonadati</taxon>
        <taxon>Pseudomonadota</taxon>
        <taxon>Alphaproteobacteria</taxon>
        <taxon>Sphingomonadales</taxon>
        <taxon>Sphingomonadaceae</taxon>
        <taxon>Sphingobium</taxon>
    </lineage>
</organism>
<keyword evidence="4" id="KW-1185">Reference proteome</keyword>
<dbReference type="Pfam" id="PF05050">
    <property type="entry name" value="Methyltransf_21"/>
    <property type="match status" value="1"/>
</dbReference>
<evidence type="ECO:0000259" key="2">
    <source>
        <dbReference type="Pfam" id="PF13946"/>
    </source>
</evidence>
<comment type="caution">
    <text evidence="3">The sequence shown here is derived from an EMBL/GenBank/DDBJ whole genome shotgun (WGS) entry which is preliminary data.</text>
</comment>
<reference evidence="3 4" key="1">
    <citation type="submission" date="2020-08" db="EMBL/GenBank/DDBJ databases">
        <title>Genomic Encyclopedia of Type Strains, Phase IV (KMG-IV): sequencing the most valuable type-strain genomes for metagenomic binning, comparative biology and taxonomic classification.</title>
        <authorList>
            <person name="Goeker M."/>
        </authorList>
    </citation>
    <scope>NUCLEOTIDE SEQUENCE [LARGE SCALE GENOMIC DNA]</scope>
    <source>
        <strain evidence="3 4">DSM 19371</strain>
    </source>
</reference>
<keyword evidence="3" id="KW-0489">Methyltransferase</keyword>
<evidence type="ECO:0000313" key="4">
    <source>
        <dbReference type="Proteomes" id="UP000590524"/>
    </source>
</evidence>
<dbReference type="RefSeq" id="WP_188080831.1">
    <property type="nucleotide sequence ID" value="NZ_JACIEU010000002.1"/>
</dbReference>
<dbReference type="EMBL" id="JACIEU010000002">
    <property type="protein sequence ID" value="MBB4146935.1"/>
    <property type="molecule type" value="Genomic_DNA"/>
</dbReference>
<feature type="domain" description="Methyltransferase FkbM" evidence="1">
    <location>
        <begin position="113"/>
        <end position="241"/>
    </location>
</feature>
<dbReference type="AlphaFoldDB" id="A0A7W6PT40"/>
<gene>
    <name evidence="3" type="ORF">GGQ90_000690</name>
</gene>
<keyword evidence="3" id="KW-0808">Transferase</keyword>
<dbReference type="SUPFAM" id="SSF53335">
    <property type="entry name" value="S-adenosyl-L-methionine-dependent methyltransferases"/>
    <property type="match status" value="1"/>
</dbReference>
<dbReference type="InterPro" id="IPR006342">
    <property type="entry name" value="FkbM_mtfrase"/>
</dbReference>
<feature type="domain" description="DUF4214" evidence="2">
    <location>
        <begin position="2"/>
        <end position="48"/>
    </location>
</feature>
<proteinExistence type="predicted"/>
<dbReference type="GO" id="GO:0008168">
    <property type="term" value="F:methyltransferase activity"/>
    <property type="evidence" value="ECO:0007669"/>
    <property type="project" value="UniProtKB-KW"/>
</dbReference>
<dbReference type="InterPro" id="IPR025282">
    <property type="entry name" value="DUF4214"/>
</dbReference>
<name>A0A7W6PT40_9SPHN</name>
<dbReference type="Proteomes" id="UP000590524">
    <property type="component" value="Unassembled WGS sequence"/>
</dbReference>